<protein>
    <recommendedName>
        <fullName evidence="3">ribonucleoside-diphosphate reductase</fullName>
        <ecNumber evidence="3">1.17.4.1</ecNumber>
    </recommendedName>
</protein>
<evidence type="ECO:0000256" key="2">
    <source>
        <dbReference type="ARBA" id="ARBA00009303"/>
    </source>
</evidence>
<dbReference type="NCBIfam" id="NF006576">
    <property type="entry name" value="PRK09101.1"/>
    <property type="match status" value="1"/>
</dbReference>
<reference evidence="4 5" key="2">
    <citation type="submission" date="2018-12" db="EMBL/GenBank/DDBJ databases">
        <title>Simiduia agarivorans gen. nov., sp. nov., a marine, agarolytic bacterium isolated from shallow coastal water from Keelung, Taiwan.</title>
        <authorList>
            <person name="Shieh W.Y."/>
        </authorList>
    </citation>
    <scope>NUCLEOTIDE SEQUENCE [LARGE SCALE GENOMIC DNA]</scope>
    <source>
        <strain evidence="4 5">GTF-13</strain>
    </source>
</reference>
<dbReference type="PROSITE" id="PS00368">
    <property type="entry name" value="RIBORED_SMALL"/>
    <property type="match status" value="1"/>
</dbReference>
<gene>
    <name evidence="4" type="ORF">D0544_03085</name>
</gene>
<dbReference type="PANTHER" id="PTHR23409:SF18">
    <property type="entry name" value="RIBONUCLEOSIDE-DIPHOSPHATE REDUCTASE SUBUNIT M2"/>
    <property type="match status" value="1"/>
</dbReference>
<dbReference type="InterPro" id="IPR033909">
    <property type="entry name" value="RNR_small"/>
</dbReference>
<reference evidence="4 5" key="1">
    <citation type="submission" date="2018-08" db="EMBL/GenBank/DDBJ databases">
        <authorList>
            <person name="Khan S.A."/>
        </authorList>
    </citation>
    <scope>NUCLEOTIDE SEQUENCE [LARGE SCALE GENOMIC DNA]</scope>
    <source>
        <strain evidence="4 5">GTF-13</strain>
    </source>
</reference>
<sequence>MRYTTFNTQKHDQLKEPMFLGQPVNVLRFDEQRYPIFEKLTDKQLSFFWRPEEIDVSKDRLDFQSLPEHERHIFLANLRFQTLADAAAGRSIAMATLPAVSLPELEAMYELFSAVESAIHSKSYSHIIRNVFDNPTEIFNGIIEIEEIVERSTQICRYYDDLIEYSSWFNLLGEGNHSVNGERKVISLPELKKKLFLAILSLNIMEGVRFYVSFACSFAFAERSLMEGNAKIIKLIARDEALHTSAGQHVINTWRAGKDDPQMAEIIRENETLAYRMFDEVVRDEKAWAEYLFKDGSMIGLNAEILKQYVEYIANQRMQQIGLTPKYQVTNNPLPWMNTWLVSDNVQVAPQETEITSYLVGAIDRDVDGEDFGDFAL</sequence>
<dbReference type="PANTHER" id="PTHR23409">
    <property type="entry name" value="RIBONUCLEOSIDE-DIPHOSPHATE REDUCTASE SMALL CHAIN"/>
    <property type="match status" value="1"/>
</dbReference>
<evidence type="ECO:0000313" key="4">
    <source>
        <dbReference type="EMBL" id="RRJ84119.1"/>
    </source>
</evidence>
<comment type="cofactor">
    <cofactor evidence="1">
        <name>Fe cation</name>
        <dbReference type="ChEBI" id="CHEBI:24875"/>
    </cofactor>
</comment>
<dbReference type="GO" id="GO:0004748">
    <property type="term" value="F:ribonucleoside-diphosphate reductase activity, thioredoxin disulfide as acceptor"/>
    <property type="evidence" value="ECO:0007669"/>
    <property type="project" value="UniProtKB-EC"/>
</dbReference>
<dbReference type="UniPathway" id="UPA00326"/>
<dbReference type="AlphaFoldDB" id="A0A3P3VRG7"/>
<dbReference type="CDD" id="cd01049">
    <property type="entry name" value="RNRR2"/>
    <property type="match status" value="1"/>
</dbReference>
<proteinExistence type="inferred from homology"/>
<comment type="similarity">
    <text evidence="2">Belongs to the ribonucleoside diphosphate reductase small chain family.</text>
</comment>
<evidence type="ECO:0000313" key="5">
    <source>
        <dbReference type="Proteomes" id="UP000280792"/>
    </source>
</evidence>
<dbReference type="InterPro" id="IPR012348">
    <property type="entry name" value="RNR-like"/>
</dbReference>
<evidence type="ECO:0000256" key="3">
    <source>
        <dbReference type="ARBA" id="ARBA00012274"/>
    </source>
</evidence>
<dbReference type="InterPro" id="IPR009078">
    <property type="entry name" value="Ferritin-like_SF"/>
</dbReference>
<dbReference type="Gene3D" id="1.10.620.20">
    <property type="entry name" value="Ribonucleotide Reductase, subunit A"/>
    <property type="match status" value="1"/>
</dbReference>
<evidence type="ECO:0000256" key="1">
    <source>
        <dbReference type="ARBA" id="ARBA00001962"/>
    </source>
</evidence>
<accession>A0A3P3VRG7</accession>
<comment type="caution">
    <text evidence="4">The sequence shown here is derived from an EMBL/GenBank/DDBJ whole genome shotgun (WGS) entry which is preliminary data.</text>
</comment>
<dbReference type="EC" id="1.17.4.1" evidence="3"/>
<keyword evidence="5" id="KW-1185">Reference proteome</keyword>
<dbReference type="InterPro" id="IPR000358">
    <property type="entry name" value="RNR_small_fam"/>
</dbReference>
<keyword evidence="4" id="KW-0560">Oxidoreductase</keyword>
<dbReference type="InterPro" id="IPR030475">
    <property type="entry name" value="RNR_small_AS"/>
</dbReference>
<dbReference type="RefSeq" id="WP_125014545.1">
    <property type="nucleotide sequence ID" value="NZ_QWEZ01000001.1"/>
</dbReference>
<dbReference type="EMBL" id="QWEZ01000001">
    <property type="protein sequence ID" value="RRJ84119.1"/>
    <property type="molecule type" value="Genomic_DNA"/>
</dbReference>
<dbReference type="Proteomes" id="UP000280792">
    <property type="component" value="Unassembled WGS sequence"/>
</dbReference>
<name>A0A3P3VRG7_9GAMM</name>
<organism evidence="4 5">
    <name type="scientific">Aestuariirhabdus litorea</name>
    <dbReference type="NCBI Taxonomy" id="2528527"/>
    <lineage>
        <taxon>Bacteria</taxon>
        <taxon>Pseudomonadati</taxon>
        <taxon>Pseudomonadota</taxon>
        <taxon>Gammaproteobacteria</taxon>
        <taxon>Oceanospirillales</taxon>
        <taxon>Aestuariirhabdaceae</taxon>
        <taxon>Aestuariirhabdus</taxon>
    </lineage>
</organism>
<dbReference type="Pfam" id="PF00268">
    <property type="entry name" value="Ribonuc_red_sm"/>
    <property type="match status" value="1"/>
</dbReference>
<dbReference type="GO" id="GO:0009263">
    <property type="term" value="P:deoxyribonucleotide biosynthetic process"/>
    <property type="evidence" value="ECO:0007669"/>
    <property type="project" value="InterPro"/>
</dbReference>
<dbReference type="SUPFAM" id="SSF47240">
    <property type="entry name" value="Ferritin-like"/>
    <property type="match status" value="1"/>
</dbReference>